<reference evidence="2" key="1">
    <citation type="submission" date="2019-11" db="EMBL/GenBank/DDBJ databases">
        <title>Genomic insights into an expanded diversity of filamentous marine cyanobacteria reveals the extraordinary biosynthetic potential of Moorea and Okeania.</title>
        <authorList>
            <person name="Ferreira Leao T."/>
            <person name="Wang M."/>
            <person name="Moss N."/>
            <person name="Da Silva R."/>
            <person name="Sanders J."/>
            <person name="Nurk S."/>
            <person name="Gurevich A."/>
            <person name="Humphrey G."/>
            <person name="Reher R."/>
            <person name="Zhu Q."/>
            <person name="Belda-Ferre P."/>
            <person name="Glukhov E."/>
            <person name="Rex R."/>
            <person name="Dorrestein P.C."/>
            <person name="Knight R."/>
            <person name="Pevzner P."/>
            <person name="Gerwick W.H."/>
            <person name="Gerwick L."/>
        </authorList>
    </citation>
    <scope>NUCLEOTIDE SEQUENCE</scope>
    <source>
        <strain evidence="2">SIO1C4</strain>
    </source>
</reference>
<organism evidence="2">
    <name type="scientific">Symploca sp. SIO1C4</name>
    <dbReference type="NCBI Taxonomy" id="2607765"/>
    <lineage>
        <taxon>Bacteria</taxon>
        <taxon>Bacillati</taxon>
        <taxon>Cyanobacteriota</taxon>
        <taxon>Cyanophyceae</taxon>
        <taxon>Coleofasciculales</taxon>
        <taxon>Coleofasciculaceae</taxon>
        <taxon>Symploca</taxon>
    </lineage>
</organism>
<accession>A0A6B3NBC2</accession>
<dbReference type="AlphaFoldDB" id="A0A6B3NBC2"/>
<feature type="domain" description="CHASE2" evidence="1">
    <location>
        <begin position="35"/>
        <end position="188"/>
    </location>
</feature>
<dbReference type="SMART" id="SM01080">
    <property type="entry name" value="CHASE2"/>
    <property type="match status" value="1"/>
</dbReference>
<evidence type="ECO:0000259" key="1">
    <source>
        <dbReference type="SMART" id="SM01080"/>
    </source>
</evidence>
<proteinExistence type="predicted"/>
<dbReference type="InterPro" id="IPR007890">
    <property type="entry name" value="CHASE2"/>
</dbReference>
<dbReference type="Pfam" id="PF05226">
    <property type="entry name" value="CHASE2"/>
    <property type="match status" value="1"/>
</dbReference>
<evidence type="ECO:0000313" key="2">
    <source>
        <dbReference type="EMBL" id="NER28215.1"/>
    </source>
</evidence>
<feature type="non-terminal residue" evidence="2">
    <location>
        <position position="195"/>
    </location>
</feature>
<protein>
    <submittedName>
        <fullName evidence="2">CHASE2 domain-containing protein</fullName>
    </submittedName>
</protein>
<comment type="caution">
    <text evidence="2">The sequence shown here is derived from an EMBL/GenBank/DDBJ whole genome shotgun (WGS) entry which is preliminary data.</text>
</comment>
<gene>
    <name evidence="2" type="ORF">F6J89_11425</name>
</gene>
<sequence>MWNKIKELFWRGRAVWISAPGVAAVVILLRSLGLLQAWEWAVLDQYVRWKPPESKDERIVIVGIDEADLHYFGQAIIPDGVYAQLLEKLKARQPRAIGLDIYRDVPVGKGNQQLIEVFRSTPNLVGIQKVIGDSRRQRVAPPPGLKQVGANDLLIDADHRIRRGLLFVDDQYGKTIPAFGMYLAGLYLDAEGIVF</sequence>
<name>A0A6B3NBC2_9CYAN</name>
<dbReference type="EMBL" id="JAAHFQ010000184">
    <property type="protein sequence ID" value="NER28215.1"/>
    <property type="molecule type" value="Genomic_DNA"/>
</dbReference>